<dbReference type="RefSeq" id="WP_107782248.1">
    <property type="nucleotide sequence ID" value="NZ_QBKG01000007.1"/>
</dbReference>
<dbReference type="GeneID" id="84580851"/>
<comment type="caution">
    <text evidence="1">The sequence shown here is derived from an EMBL/GenBank/DDBJ whole genome shotgun (WGS) entry which is preliminary data.</text>
</comment>
<name>A0A2T5XU12_9FLAO</name>
<dbReference type="Proteomes" id="UP000243985">
    <property type="component" value="Unassembled WGS sequence"/>
</dbReference>
<sequence>MKEKNSFKNLGQYKAYLREINNFDQLYIIQQGGRGVTREDVVKRLQSAIKKEINDVFEIIWKNENLRTTLFNNSKREKALKDFTNSIDNKSYKLFDSILITK</sequence>
<reference evidence="1 2" key="1">
    <citation type="submission" date="2018-04" db="EMBL/GenBank/DDBJ databases">
        <title>Genomic Encyclopedia of Archaeal and Bacterial Type Strains, Phase II (KMG-II): from individual species to whole genera.</title>
        <authorList>
            <person name="Goeker M."/>
        </authorList>
    </citation>
    <scope>NUCLEOTIDE SEQUENCE [LARGE SCALE GENOMIC DNA]</scope>
    <source>
        <strain evidence="1 2">DSM 22902</strain>
    </source>
</reference>
<dbReference type="EMBL" id="QBKG01000007">
    <property type="protein sequence ID" value="PTX06400.1"/>
    <property type="molecule type" value="Genomic_DNA"/>
</dbReference>
<evidence type="ECO:0000313" key="1">
    <source>
        <dbReference type="EMBL" id="PTX06400.1"/>
    </source>
</evidence>
<accession>A0A2T5XU12</accession>
<evidence type="ECO:0000313" key="2">
    <source>
        <dbReference type="Proteomes" id="UP000243985"/>
    </source>
</evidence>
<gene>
    <name evidence="1" type="ORF">C8P65_10758</name>
</gene>
<organism evidence="1 2">
    <name type="scientific">Capnocytophaga leadbetteri</name>
    <dbReference type="NCBI Taxonomy" id="327575"/>
    <lineage>
        <taxon>Bacteria</taxon>
        <taxon>Pseudomonadati</taxon>
        <taxon>Bacteroidota</taxon>
        <taxon>Flavobacteriia</taxon>
        <taxon>Flavobacteriales</taxon>
        <taxon>Flavobacteriaceae</taxon>
        <taxon>Capnocytophaga</taxon>
    </lineage>
</organism>
<dbReference type="AlphaFoldDB" id="A0A2T5XU12"/>
<protein>
    <submittedName>
        <fullName evidence="1">Uncharacterized protein</fullName>
    </submittedName>
</protein>
<proteinExistence type="predicted"/>